<dbReference type="RefSeq" id="WP_366922763.1">
    <property type="nucleotide sequence ID" value="NZ_CP121694.1"/>
</dbReference>
<reference evidence="1 2" key="1">
    <citation type="submission" date="2023-04" db="EMBL/GenBank/DDBJ databases">
        <authorList>
            <person name="Hsu D."/>
        </authorList>
    </citation>
    <scope>NUCLEOTIDE SEQUENCE [LARGE SCALE GENOMIC DNA]</scope>
    <source>
        <strain evidence="1 2">MK1</strain>
    </source>
</reference>
<dbReference type="AlphaFoldDB" id="A0AAU0USY7"/>
<keyword evidence="2" id="KW-1185">Reference proteome</keyword>
<dbReference type="InterPro" id="IPR054227">
    <property type="entry name" value="DUF6951"/>
</dbReference>
<evidence type="ECO:0000313" key="1">
    <source>
        <dbReference type="EMBL" id="WRO23377.1"/>
    </source>
</evidence>
<proteinExistence type="predicted"/>
<gene>
    <name evidence="1" type="ORF">MFMK1_003236</name>
</gene>
<name>A0AAU0USY7_9FIRM</name>
<sequence>MTRVRVSAGVCGFSSVIKVEQIGHLKVSLKIVSACKLVRDMNEDLMVIDCRKGVFTPILDSIVYKSAHQRLRQHTDCPVPSAVIKAIQVEIGGAVPKDAYIQFEE</sequence>
<protein>
    <submittedName>
        <fullName evidence="1">Uncharacterized protein</fullName>
    </submittedName>
</protein>
<evidence type="ECO:0000313" key="2">
    <source>
        <dbReference type="Proteomes" id="UP001329915"/>
    </source>
</evidence>
<dbReference type="KEGG" id="dbc:MFMK1_003236"/>
<dbReference type="Pfam" id="PF22263">
    <property type="entry name" value="DUF6951"/>
    <property type="match status" value="1"/>
</dbReference>
<accession>A0AAU0USY7</accession>
<dbReference type="EMBL" id="CP121694">
    <property type="protein sequence ID" value="WRO23377.1"/>
    <property type="molecule type" value="Genomic_DNA"/>
</dbReference>
<organism evidence="1 2">
    <name type="scientific">Metallumcola ferriviriculae</name>
    <dbReference type="NCBI Taxonomy" id="3039180"/>
    <lineage>
        <taxon>Bacteria</taxon>
        <taxon>Bacillati</taxon>
        <taxon>Bacillota</taxon>
        <taxon>Clostridia</taxon>
        <taxon>Neomoorellales</taxon>
        <taxon>Desulfitibacteraceae</taxon>
        <taxon>Metallumcola</taxon>
    </lineage>
</organism>
<dbReference type="Proteomes" id="UP001329915">
    <property type="component" value="Chromosome"/>
</dbReference>